<protein>
    <submittedName>
        <fullName evidence="1">Uncharacterized protein</fullName>
    </submittedName>
</protein>
<evidence type="ECO:0000313" key="2">
    <source>
        <dbReference type="Proteomes" id="UP001250538"/>
    </source>
</evidence>
<gene>
    <name evidence="1" type="ORF">RQP50_03185</name>
</gene>
<dbReference type="RefSeq" id="WP_072727182.1">
    <property type="nucleotide sequence ID" value="NZ_JAVYAA010000001.1"/>
</dbReference>
<name>A0AAJ2JUK2_9BACL</name>
<dbReference type="AlphaFoldDB" id="A0AAJ2JUK2"/>
<organism evidence="1 2">
    <name type="scientific">Paenibacillus suaedae</name>
    <dbReference type="NCBI Taxonomy" id="3077233"/>
    <lineage>
        <taxon>Bacteria</taxon>
        <taxon>Bacillati</taxon>
        <taxon>Bacillota</taxon>
        <taxon>Bacilli</taxon>
        <taxon>Bacillales</taxon>
        <taxon>Paenibacillaceae</taxon>
        <taxon>Paenibacillus</taxon>
    </lineage>
</organism>
<dbReference type="Proteomes" id="UP001250538">
    <property type="component" value="Unassembled WGS sequence"/>
</dbReference>
<keyword evidence="2" id="KW-1185">Reference proteome</keyword>
<accession>A0AAJ2JUK2</accession>
<sequence length="68" mass="7434">MSAVVPKPTLPLLAHTALCLALLLHTNVDHRVDGCAFANRERKQLMRQDAKLMEGVIGIVRFAIALAN</sequence>
<evidence type="ECO:0000313" key="1">
    <source>
        <dbReference type="EMBL" id="MDT8975245.1"/>
    </source>
</evidence>
<comment type="caution">
    <text evidence="1">The sequence shown here is derived from an EMBL/GenBank/DDBJ whole genome shotgun (WGS) entry which is preliminary data.</text>
</comment>
<reference evidence="2" key="1">
    <citation type="submission" date="2023-09" db="EMBL/GenBank/DDBJ databases">
        <title>Paenibacillus sp. chi10 Genome sequencing and assembly.</title>
        <authorList>
            <person name="Kim I."/>
        </authorList>
    </citation>
    <scope>NUCLEOTIDE SEQUENCE [LARGE SCALE GENOMIC DNA]</scope>
    <source>
        <strain evidence="2">chi10</strain>
    </source>
</reference>
<proteinExistence type="predicted"/>
<dbReference type="EMBL" id="JAVYAA010000001">
    <property type="protein sequence ID" value="MDT8975245.1"/>
    <property type="molecule type" value="Genomic_DNA"/>
</dbReference>